<dbReference type="RefSeq" id="WP_139985451.1">
    <property type="nucleotide sequence ID" value="NZ_VENP01000001.1"/>
</dbReference>
<dbReference type="EMBL" id="VENP01000001">
    <property type="protein sequence ID" value="TNU77353.1"/>
    <property type="molecule type" value="Genomic_DNA"/>
</dbReference>
<protein>
    <submittedName>
        <fullName evidence="2">Uncharacterized protein</fullName>
    </submittedName>
</protein>
<evidence type="ECO:0000256" key="1">
    <source>
        <dbReference type="SAM" id="MobiDB-lite"/>
    </source>
</evidence>
<organism evidence="2 3">
    <name type="scientific">Miniimonas arenae</name>
    <dbReference type="NCBI Taxonomy" id="676201"/>
    <lineage>
        <taxon>Bacteria</taxon>
        <taxon>Bacillati</taxon>
        <taxon>Actinomycetota</taxon>
        <taxon>Actinomycetes</taxon>
        <taxon>Micrococcales</taxon>
        <taxon>Beutenbergiaceae</taxon>
        <taxon>Miniimonas</taxon>
    </lineage>
</organism>
<accession>A0A5C5BH25</accession>
<gene>
    <name evidence="2" type="ORF">FH969_00900</name>
</gene>
<evidence type="ECO:0000313" key="2">
    <source>
        <dbReference type="EMBL" id="TNU77353.1"/>
    </source>
</evidence>
<dbReference type="Proteomes" id="UP000313849">
    <property type="component" value="Unassembled WGS sequence"/>
</dbReference>
<feature type="region of interest" description="Disordered" evidence="1">
    <location>
        <begin position="1"/>
        <end position="20"/>
    </location>
</feature>
<comment type="caution">
    <text evidence="2">The sequence shown here is derived from an EMBL/GenBank/DDBJ whole genome shotgun (WGS) entry which is preliminary data.</text>
</comment>
<name>A0A5C5BH25_9MICO</name>
<sequence>MSRRSGAIPQAVRPGPRVPGPSLAELRRALADAPVDLLAPQTDVPALVADLAVELGGAPLPADWLRHLDTLVGAPAPADRRAVVALGRQLARTAGVRDALRAAAEDAAPWAVQVLTQLAGELEGLRPAAAWRTDGAEELTRAFLAIGGLQPAGESAAVSADAWATASTRYQRVVARDVALERARAEELARALAEKRAREAAAQYANY</sequence>
<evidence type="ECO:0000313" key="3">
    <source>
        <dbReference type="Proteomes" id="UP000313849"/>
    </source>
</evidence>
<reference evidence="2 3" key="1">
    <citation type="submission" date="2019-06" db="EMBL/GenBank/DDBJ databases">
        <title>Draft genome sequence of Miniimonas arenae KCTC 19750T isolated from sea sand.</title>
        <authorList>
            <person name="Park S.-J."/>
        </authorList>
    </citation>
    <scope>NUCLEOTIDE SEQUENCE [LARGE SCALE GENOMIC DNA]</scope>
    <source>
        <strain evidence="2 3">KCTC 19750</strain>
    </source>
</reference>
<keyword evidence="3" id="KW-1185">Reference proteome</keyword>
<proteinExistence type="predicted"/>
<dbReference type="AlphaFoldDB" id="A0A5C5BH25"/>